<organism evidence="4 5">
    <name type="scientific">Tetraparma gracilis</name>
    <dbReference type="NCBI Taxonomy" id="2962635"/>
    <lineage>
        <taxon>Eukaryota</taxon>
        <taxon>Sar</taxon>
        <taxon>Stramenopiles</taxon>
        <taxon>Ochrophyta</taxon>
        <taxon>Bolidophyceae</taxon>
        <taxon>Parmales</taxon>
        <taxon>Triparmaceae</taxon>
        <taxon>Tetraparma</taxon>
    </lineage>
</organism>
<dbReference type="SUPFAM" id="SSF51735">
    <property type="entry name" value="NAD(P)-binding Rossmann-fold domains"/>
    <property type="match status" value="1"/>
</dbReference>
<accession>A0ABQ6M653</accession>
<dbReference type="EMBL" id="BRYB01001196">
    <property type="protein sequence ID" value="GMI20229.1"/>
    <property type="molecule type" value="Genomic_DNA"/>
</dbReference>
<gene>
    <name evidence="4" type="ORF">TeGR_g11811</name>
</gene>
<dbReference type="InterPro" id="IPR020904">
    <property type="entry name" value="Sc_DH/Rdtase_CS"/>
</dbReference>
<comment type="caution">
    <text evidence="4">The sequence shown here is derived from an EMBL/GenBank/DDBJ whole genome shotgun (WGS) entry which is preliminary data.</text>
</comment>
<dbReference type="InterPro" id="IPR036291">
    <property type="entry name" value="NAD(P)-bd_dom_sf"/>
</dbReference>
<feature type="non-terminal residue" evidence="4">
    <location>
        <position position="1"/>
    </location>
</feature>
<keyword evidence="5" id="KW-1185">Reference proteome</keyword>
<proteinExistence type="inferred from homology"/>
<comment type="subcellular location">
    <subcellularLocation>
        <location evidence="1">Endoplasmic reticulum</location>
    </subcellularLocation>
</comment>
<evidence type="ECO:0000313" key="5">
    <source>
        <dbReference type="Proteomes" id="UP001165060"/>
    </source>
</evidence>
<comment type="similarity">
    <text evidence="2">Belongs to the short-chain dehydrogenases/reductases (SDR) family.</text>
</comment>
<protein>
    <submittedName>
        <fullName evidence="4">Uncharacterized protein</fullName>
    </submittedName>
</protein>
<dbReference type="PANTHER" id="PTHR43899:SF13">
    <property type="entry name" value="RH59310P"/>
    <property type="match status" value="1"/>
</dbReference>
<dbReference type="PRINTS" id="PR00081">
    <property type="entry name" value="GDHRDH"/>
</dbReference>
<evidence type="ECO:0000256" key="3">
    <source>
        <dbReference type="ARBA" id="ARBA00023002"/>
    </source>
</evidence>
<dbReference type="Gene3D" id="3.40.50.720">
    <property type="entry name" value="NAD(P)-binding Rossmann-like Domain"/>
    <property type="match status" value="1"/>
</dbReference>
<dbReference type="Pfam" id="PF00106">
    <property type="entry name" value="adh_short"/>
    <property type="match status" value="1"/>
</dbReference>
<evidence type="ECO:0000256" key="1">
    <source>
        <dbReference type="ARBA" id="ARBA00004240"/>
    </source>
</evidence>
<dbReference type="PANTHER" id="PTHR43899">
    <property type="entry name" value="RH59310P"/>
    <property type="match status" value="1"/>
</dbReference>
<dbReference type="InterPro" id="IPR051019">
    <property type="entry name" value="VLCFA-Steroid_DH"/>
</dbReference>
<keyword evidence="3" id="KW-0560">Oxidoreductase</keyword>
<dbReference type="PROSITE" id="PS00061">
    <property type="entry name" value="ADH_SHORT"/>
    <property type="match status" value="1"/>
</dbReference>
<reference evidence="4 5" key="1">
    <citation type="journal article" date="2023" name="Commun. Biol.">
        <title>Genome analysis of Parmales, the sister group of diatoms, reveals the evolutionary specialization of diatoms from phago-mixotrophs to photoautotrophs.</title>
        <authorList>
            <person name="Ban H."/>
            <person name="Sato S."/>
            <person name="Yoshikawa S."/>
            <person name="Yamada K."/>
            <person name="Nakamura Y."/>
            <person name="Ichinomiya M."/>
            <person name="Sato N."/>
            <person name="Blanc-Mathieu R."/>
            <person name="Endo H."/>
            <person name="Kuwata A."/>
            <person name="Ogata H."/>
        </authorList>
    </citation>
    <scope>NUCLEOTIDE SEQUENCE [LARGE SCALE GENOMIC DNA]</scope>
</reference>
<name>A0ABQ6M653_9STRA</name>
<evidence type="ECO:0000313" key="4">
    <source>
        <dbReference type="EMBL" id="GMI20229.1"/>
    </source>
</evidence>
<sequence length="105" mass="11529">YFHELSSDEVYNLTEMNVNSTTIMTHLVLPGMVARRRGAIVNIASSAGCHTMPLLAQYSAAKGYIAMFSRALQAECRGSNVTVQCQVPFYVATKLAKLRKAMTVI</sequence>
<evidence type="ECO:0000256" key="2">
    <source>
        <dbReference type="ARBA" id="ARBA00006484"/>
    </source>
</evidence>
<dbReference type="Proteomes" id="UP001165060">
    <property type="component" value="Unassembled WGS sequence"/>
</dbReference>
<dbReference type="InterPro" id="IPR002347">
    <property type="entry name" value="SDR_fam"/>
</dbReference>